<dbReference type="InterPro" id="IPR002625">
    <property type="entry name" value="Smr_dom"/>
</dbReference>
<proteinExistence type="predicted"/>
<feature type="domain" description="Smr" evidence="1">
    <location>
        <begin position="130"/>
        <end position="186"/>
    </location>
</feature>
<dbReference type="OrthoDB" id="1524810at2"/>
<dbReference type="AlphaFoldDB" id="A0A5C6RX42"/>
<comment type="caution">
    <text evidence="2">The sequence shown here is derived from an EMBL/GenBank/DDBJ whole genome shotgun (WGS) entry which is preliminary data.</text>
</comment>
<dbReference type="EMBL" id="VOOS01000001">
    <property type="protein sequence ID" value="TXB66871.1"/>
    <property type="molecule type" value="Genomic_DNA"/>
</dbReference>
<evidence type="ECO:0000313" key="2">
    <source>
        <dbReference type="EMBL" id="TXB66871.1"/>
    </source>
</evidence>
<organism evidence="2 3">
    <name type="scientific">Vicingus serpentipes</name>
    <dbReference type="NCBI Taxonomy" id="1926625"/>
    <lineage>
        <taxon>Bacteria</taxon>
        <taxon>Pseudomonadati</taxon>
        <taxon>Bacteroidota</taxon>
        <taxon>Flavobacteriia</taxon>
        <taxon>Flavobacteriales</taxon>
        <taxon>Vicingaceae</taxon>
        <taxon>Vicingus</taxon>
    </lineage>
</organism>
<name>A0A5C6RX42_9FLAO</name>
<dbReference type="Proteomes" id="UP000321721">
    <property type="component" value="Unassembled WGS sequence"/>
</dbReference>
<evidence type="ECO:0000313" key="3">
    <source>
        <dbReference type="Proteomes" id="UP000321721"/>
    </source>
</evidence>
<sequence length="187" mass="21594">MSLVVGNKVKFLNENLEGIVKSVLQNGKVTVEANNGFDYELSVNELIVINQDNTHSYLLDEKQVKDRIKLFKPEKNVSEGFLGKYTTTTKYQFEKIIEIDLHLEELVEFPMRLDDWQRLHTQMGHAKKCLNAAFNQKIRKLVFIHGVGTGVLKTELRNYLAEFENLSFKDADYREYGSGATEVFIKQ</sequence>
<dbReference type="SUPFAM" id="SSF160443">
    <property type="entry name" value="SMR domain-like"/>
    <property type="match status" value="1"/>
</dbReference>
<keyword evidence="3" id="KW-1185">Reference proteome</keyword>
<accession>A0A5C6RX42</accession>
<dbReference type="Pfam" id="PF01713">
    <property type="entry name" value="Smr"/>
    <property type="match status" value="1"/>
</dbReference>
<protein>
    <recommendedName>
        <fullName evidence="1">Smr domain-containing protein</fullName>
    </recommendedName>
</protein>
<gene>
    <name evidence="2" type="ORF">FRY74_01435</name>
</gene>
<dbReference type="RefSeq" id="WP_147097893.1">
    <property type="nucleotide sequence ID" value="NZ_VOOS01000001.1"/>
</dbReference>
<reference evidence="2 3" key="1">
    <citation type="submission" date="2019-08" db="EMBL/GenBank/DDBJ databases">
        <title>Genome of Vicingus serpentipes NCIMB 15042.</title>
        <authorList>
            <person name="Bowman J.P."/>
        </authorList>
    </citation>
    <scope>NUCLEOTIDE SEQUENCE [LARGE SCALE GENOMIC DNA]</scope>
    <source>
        <strain evidence="2 3">NCIMB 15042</strain>
    </source>
</reference>
<dbReference type="Gene3D" id="3.30.1370.110">
    <property type="match status" value="1"/>
</dbReference>
<dbReference type="InterPro" id="IPR036063">
    <property type="entry name" value="Smr_dom_sf"/>
</dbReference>
<evidence type="ECO:0000259" key="1">
    <source>
        <dbReference type="PROSITE" id="PS50828"/>
    </source>
</evidence>
<dbReference type="PROSITE" id="PS50828">
    <property type="entry name" value="SMR"/>
    <property type="match status" value="1"/>
</dbReference>